<dbReference type="Proteomes" id="UP000722485">
    <property type="component" value="Unassembled WGS sequence"/>
</dbReference>
<gene>
    <name evidence="2" type="ORF">G7Z17_g4753</name>
</gene>
<reference evidence="2" key="1">
    <citation type="submission" date="2020-03" db="EMBL/GenBank/DDBJ databases">
        <title>Draft Genome Sequence of Cylindrodendrum hubeiense.</title>
        <authorList>
            <person name="Buettner E."/>
            <person name="Kellner H."/>
        </authorList>
    </citation>
    <scope>NUCLEOTIDE SEQUENCE</scope>
    <source>
        <strain evidence="2">IHI 201604</strain>
    </source>
</reference>
<comment type="caution">
    <text evidence="2">The sequence shown here is derived from an EMBL/GenBank/DDBJ whole genome shotgun (WGS) entry which is preliminary data.</text>
</comment>
<dbReference type="OrthoDB" id="3689965at2759"/>
<evidence type="ECO:0000313" key="2">
    <source>
        <dbReference type="EMBL" id="KAF7551807.1"/>
    </source>
</evidence>
<organism evidence="2 3">
    <name type="scientific">Cylindrodendrum hubeiense</name>
    <dbReference type="NCBI Taxonomy" id="595255"/>
    <lineage>
        <taxon>Eukaryota</taxon>
        <taxon>Fungi</taxon>
        <taxon>Dikarya</taxon>
        <taxon>Ascomycota</taxon>
        <taxon>Pezizomycotina</taxon>
        <taxon>Sordariomycetes</taxon>
        <taxon>Hypocreomycetidae</taxon>
        <taxon>Hypocreales</taxon>
        <taxon>Nectriaceae</taxon>
        <taxon>Cylindrodendrum</taxon>
    </lineage>
</organism>
<protein>
    <submittedName>
        <fullName evidence="2">Uncharacterized protein</fullName>
    </submittedName>
</protein>
<keyword evidence="1" id="KW-0732">Signal</keyword>
<accession>A0A9P5LIK7</accession>
<keyword evidence="3" id="KW-1185">Reference proteome</keyword>
<feature type="signal peptide" evidence="1">
    <location>
        <begin position="1"/>
        <end position="21"/>
    </location>
</feature>
<sequence length="174" mass="18760">MYATRFLNLLVALTAAGTVAAECYGEKPTLHCYNGPDDTHQDLTVEDITYIADSLRAYGREIEGGRYFTMKAADAPNCAEWQLFNQKSVLALAKHIGSDKDSSVLFEDIANTIDGGEQHDEVGPALIQCLAAGGSAGVIFNASETGYNTDDYIENGYTPEGILVKLISAVQEEL</sequence>
<dbReference type="EMBL" id="JAANBB010000071">
    <property type="protein sequence ID" value="KAF7551807.1"/>
    <property type="molecule type" value="Genomic_DNA"/>
</dbReference>
<name>A0A9P5LIK7_9HYPO</name>
<dbReference type="AlphaFoldDB" id="A0A9P5LIK7"/>
<feature type="chain" id="PRO_5040359384" evidence="1">
    <location>
        <begin position="22"/>
        <end position="174"/>
    </location>
</feature>
<evidence type="ECO:0000256" key="1">
    <source>
        <dbReference type="SAM" id="SignalP"/>
    </source>
</evidence>
<evidence type="ECO:0000313" key="3">
    <source>
        <dbReference type="Proteomes" id="UP000722485"/>
    </source>
</evidence>
<proteinExistence type="predicted"/>